<protein>
    <recommendedName>
        <fullName evidence="4">ABC-2 family transporter protein</fullName>
    </recommendedName>
</protein>
<feature type="transmembrane region" description="Helical" evidence="1">
    <location>
        <begin position="120"/>
        <end position="138"/>
    </location>
</feature>
<feature type="transmembrane region" description="Helical" evidence="1">
    <location>
        <begin position="214"/>
        <end position="232"/>
    </location>
</feature>
<dbReference type="Proteomes" id="UP000243255">
    <property type="component" value="Unassembled WGS sequence"/>
</dbReference>
<sequence length="271" mass="30538">MSKILTLYNIEFKRVYKLYLALLGILFAGNIAIVSRKLSEIINSVAEDRNLRPSMDILKSTIGKNKVFMEGINNIHLSTNLLVGLVVVLCLVYSIAIWYRDFLGKNRTSYTLFTLPIDKFNIYIYKALTVTMMIYGIIIAQIFAWIIEVFVISGLSGVGITKAISSVIGNSMLREGLIRLYTIDFIMINIIGVVLAVVVIFTGIMIQMAFKRKGAILGSLYVVSSIIIYGYLTSQSVFTDRVLVVHSIYYIILFALSITISHKLLNKRVYM</sequence>
<evidence type="ECO:0000256" key="1">
    <source>
        <dbReference type="SAM" id="Phobius"/>
    </source>
</evidence>
<feature type="transmembrane region" description="Helical" evidence="1">
    <location>
        <begin position="180"/>
        <end position="202"/>
    </location>
</feature>
<feature type="transmembrane region" description="Helical" evidence="1">
    <location>
        <begin position="145"/>
        <end position="168"/>
    </location>
</feature>
<reference evidence="3" key="1">
    <citation type="submission" date="2016-11" db="EMBL/GenBank/DDBJ databases">
        <authorList>
            <person name="Varghese N."/>
            <person name="Submissions S."/>
        </authorList>
    </citation>
    <scope>NUCLEOTIDE SEQUENCE [LARGE SCALE GENOMIC DNA]</scope>
    <source>
        <strain evidence="3">DSM 2635</strain>
    </source>
</reference>
<evidence type="ECO:0000313" key="3">
    <source>
        <dbReference type="Proteomes" id="UP000243255"/>
    </source>
</evidence>
<keyword evidence="1" id="KW-1133">Transmembrane helix</keyword>
<keyword evidence="1" id="KW-0472">Membrane</keyword>
<name>A0A1M5LP43_9FIRM</name>
<dbReference type="AlphaFoldDB" id="A0A1M5LP43"/>
<evidence type="ECO:0008006" key="4">
    <source>
        <dbReference type="Google" id="ProtNLM"/>
    </source>
</evidence>
<keyword evidence="1" id="KW-0812">Transmembrane</keyword>
<dbReference type="STRING" id="1121321.SAMN04488530_10529"/>
<feature type="transmembrane region" description="Helical" evidence="1">
    <location>
        <begin position="81"/>
        <end position="100"/>
    </location>
</feature>
<organism evidence="2 3">
    <name type="scientific">Asaccharospora irregularis DSM 2635</name>
    <dbReference type="NCBI Taxonomy" id="1121321"/>
    <lineage>
        <taxon>Bacteria</taxon>
        <taxon>Bacillati</taxon>
        <taxon>Bacillota</taxon>
        <taxon>Clostridia</taxon>
        <taxon>Peptostreptococcales</taxon>
        <taxon>Peptostreptococcaceae</taxon>
        <taxon>Asaccharospora</taxon>
    </lineage>
</organism>
<dbReference type="RefSeq" id="WP_073124340.1">
    <property type="nucleotide sequence ID" value="NZ_BAABCH010000026.1"/>
</dbReference>
<proteinExistence type="predicted"/>
<dbReference type="OrthoDB" id="1751619at2"/>
<keyword evidence="3" id="KW-1185">Reference proteome</keyword>
<evidence type="ECO:0000313" key="2">
    <source>
        <dbReference type="EMBL" id="SHG66650.1"/>
    </source>
</evidence>
<feature type="transmembrane region" description="Helical" evidence="1">
    <location>
        <begin position="244"/>
        <end position="265"/>
    </location>
</feature>
<gene>
    <name evidence="2" type="ORF">SAMN04488530_10529</name>
</gene>
<accession>A0A1M5LP43</accession>
<dbReference type="EMBL" id="FQWX01000005">
    <property type="protein sequence ID" value="SHG66650.1"/>
    <property type="molecule type" value="Genomic_DNA"/>
</dbReference>
<feature type="transmembrane region" description="Helical" evidence="1">
    <location>
        <begin position="16"/>
        <end position="34"/>
    </location>
</feature>